<dbReference type="GO" id="GO:0006508">
    <property type="term" value="P:proteolysis"/>
    <property type="evidence" value="ECO:0007669"/>
    <property type="project" value="InterPro"/>
</dbReference>
<reference evidence="2" key="1">
    <citation type="submission" date="2023-10" db="EMBL/GenBank/DDBJ databases">
        <title>Screening of Alkalihalophilus pseudofirmusBZ-TG-HK211 and Its Alleviation of Salt Stress on Rapeseed Growth.</title>
        <authorList>
            <person name="Zhao B."/>
            <person name="Guo T."/>
        </authorList>
    </citation>
    <scope>NUCLEOTIDE SEQUENCE</scope>
    <source>
        <strain evidence="2">BZ-TG-HK211</strain>
    </source>
</reference>
<keyword evidence="2" id="KW-0121">Carboxypeptidase</keyword>
<dbReference type="Proteomes" id="UP001285636">
    <property type="component" value="Unassembled WGS sequence"/>
</dbReference>
<sequence length="67" mass="7735">MLDYAFSNTTKEEIVPKHYQVKGHKTIPVIKGKDDQVKIYTKSAIDMVIENGEKKNYKPVLVLDKKK</sequence>
<name>A0AAJ2NSK8_ALKPS</name>
<feature type="domain" description="Peptidase S11 D-Ala-D-Ala carboxypeptidase A C-terminal" evidence="1">
    <location>
        <begin position="13"/>
        <end position="66"/>
    </location>
</feature>
<evidence type="ECO:0000313" key="3">
    <source>
        <dbReference type="Proteomes" id="UP001285636"/>
    </source>
</evidence>
<keyword evidence="2" id="KW-0378">Hydrolase</keyword>
<dbReference type="Pfam" id="PF07943">
    <property type="entry name" value="PBP5_C"/>
    <property type="match status" value="1"/>
</dbReference>
<protein>
    <submittedName>
        <fullName evidence="2">D-alanyl-D-alanine carboxypeptidase</fullName>
    </submittedName>
</protein>
<dbReference type="SUPFAM" id="SSF69189">
    <property type="entry name" value="Penicillin-binding protein associated domain"/>
    <property type="match status" value="1"/>
</dbReference>
<dbReference type="InterPro" id="IPR012907">
    <property type="entry name" value="Peptidase_S11_C"/>
</dbReference>
<dbReference type="AlphaFoldDB" id="A0AAJ2NSK8"/>
<dbReference type="GO" id="GO:0009002">
    <property type="term" value="F:serine-type D-Ala-D-Ala carboxypeptidase activity"/>
    <property type="evidence" value="ECO:0007669"/>
    <property type="project" value="InterPro"/>
</dbReference>
<keyword evidence="2" id="KW-0645">Protease</keyword>
<dbReference type="EMBL" id="JAWJAY010000308">
    <property type="protein sequence ID" value="MDV2887663.1"/>
    <property type="molecule type" value="Genomic_DNA"/>
</dbReference>
<dbReference type="InterPro" id="IPR015956">
    <property type="entry name" value="Peniciliin-bd_prot_C_sf"/>
</dbReference>
<gene>
    <name evidence="2" type="ORF">RYX45_21065</name>
</gene>
<proteinExistence type="predicted"/>
<accession>A0AAJ2NSK8</accession>
<organism evidence="2 3">
    <name type="scientific">Alkalihalophilus pseudofirmus</name>
    <name type="common">Bacillus pseudofirmus</name>
    <dbReference type="NCBI Taxonomy" id="79885"/>
    <lineage>
        <taxon>Bacteria</taxon>
        <taxon>Bacillati</taxon>
        <taxon>Bacillota</taxon>
        <taxon>Bacilli</taxon>
        <taxon>Bacillales</taxon>
        <taxon>Bacillaceae</taxon>
        <taxon>Alkalihalophilus</taxon>
    </lineage>
</organism>
<feature type="non-terminal residue" evidence="2">
    <location>
        <position position="67"/>
    </location>
</feature>
<dbReference type="InterPro" id="IPR037167">
    <property type="entry name" value="Peptidase_S11_C_sf"/>
</dbReference>
<evidence type="ECO:0000313" key="2">
    <source>
        <dbReference type="EMBL" id="MDV2887663.1"/>
    </source>
</evidence>
<evidence type="ECO:0000259" key="1">
    <source>
        <dbReference type="Pfam" id="PF07943"/>
    </source>
</evidence>
<comment type="caution">
    <text evidence="2">The sequence shown here is derived from an EMBL/GenBank/DDBJ whole genome shotgun (WGS) entry which is preliminary data.</text>
</comment>
<dbReference type="Gene3D" id="2.60.410.10">
    <property type="entry name" value="D-Ala-D-Ala carboxypeptidase, C-terminal domain"/>
    <property type="match status" value="1"/>
</dbReference>